<dbReference type="Proteomes" id="UP000214603">
    <property type="component" value="Unassembled WGS sequence"/>
</dbReference>
<dbReference type="EMBL" id="NJIH01000004">
    <property type="protein sequence ID" value="OWT62012.1"/>
    <property type="molecule type" value="Genomic_DNA"/>
</dbReference>
<name>A0A225MM13_9BURK</name>
<gene>
    <name evidence="1" type="ORF">CEY11_09405</name>
</gene>
<keyword evidence="2" id="KW-1185">Reference proteome</keyword>
<reference evidence="2" key="1">
    <citation type="submission" date="2017-06" db="EMBL/GenBank/DDBJ databases">
        <title>Herbaspirillum phytohormonus sp. nov., isolated from the root nodule of Robinia pseudoacacia in lead-zinc mine.</title>
        <authorList>
            <person name="Fan M."/>
            <person name="Lin Y."/>
        </authorList>
    </citation>
    <scope>NUCLEOTIDE SEQUENCE [LARGE SCALE GENOMIC DNA]</scope>
    <source>
        <strain evidence="2">SC-089</strain>
    </source>
</reference>
<comment type="caution">
    <text evidence="1">The sequence shown here is derived from an EMBL/GenBank/DDBJ whole genome shotgun (WGS) entry which is preliminary data.</text>
</comment>
<sequence length="78" mass="8064">MMQLNVATYQTAAAITPSDTAVQSYRAIYVGGTGDLTVRTAGGNVVTFKAVPVGAVLPIEVWQVHSINTTATDLVGLA</sequence>
<evidence type="ECO:0000313" key="1">
    <source>
        <dbReference type="EMBL" id="OWT62012.1"/>
    </source>
</evidence>
<dbReference type="RefSeq" id="WP_088603100.1">
    <property type="nucleotide sequence ID" value="NZ_NJIH01000004.1"/>
</dbReference>
<organism evidence="1 2">
    <name type="scientific">Candidimonas nitroreducens</name>
    <dbReference type="NCBI Taxonomy" id="683354"/>
    <lineage>
        <taxon>Bacteria</taxon>
        <taxon>Pseudomonadati</taxon>
        <taxon>Pseudomonadota</taxon>
        <taxon>Betaproteobacteria</taxon>
        <taxon>Burkholderiales</taxon>
        <taxon>Alcaligenaceae</taxon>
        <taxon>Candidimonas</taxon>
    </lineage>
</organism>
<evidence type="ECO:0000313" key="2">
    <source>
        <dbReference type="Proteomes" id="UP000214603"/>
    </source>
</evidence>
<dbReference type="OrthoDB" id="7916272at2"/>
<accession>A0A225MM13</accession>
<dbReference type="AlphaFoldDB" id="A0A225MM13"/>
<protein>
    <submittedName>
        <fullName evidence="1">Uncharacterized protein</fullName>
    </submittedName>
</protein>
<proteinExistence type="predicted"/>